<evidence type="ECO:0000313" key="6">
    <source>
        <dbReference type="Proteomes" id="UP001284601"/>
    </source>
</evidence>
<dbReference type="SUPFAM" id="SSF51905">
    <property type="entry name" value="FAD/NAD(P)-binding domain"/>
    <property type="match status" value="1"/>
</dbReference>
<accession>A0ABU4HUZ1</accession>
<reference evidence="6" key="1">
    <citation type="submission" date="2023-07" db="EMBL/GenBank/DDBJ databases">
        <title>Conexibacter stalactiti sp. nov., isolated from stalactites in a lava cave and emended description of the genus Conexibacter.</title>
        <authorList>
            <person name="Lee S.D."/>
        </authorList>
    </citation>
    <scope>NUCLEOTIDE SEQUENCE [LARGE SCALE GENOMIC DNA]</scope>
    <source>
        <strain evidence="6">KCTC 39840</strain>
    </source>
</reference>
<dbReference type="Pfam" id="PF07992">
    <property type="entry name" value="Pyr_redox_2"/>
    <property type="match status" value="1"/>
</dbReference>
<protein>
    <submittedName>
        <fullName evidence="5">NAD(P)/FAD-dependent oxidoreductase</fullName>
    </submittedName>
</protein>
<keyword evidence="6" id="KW-1185">Reference proteome</keyword>
<dbReference type="PRINTS" id="PR00368">
    <property type="entry name" value="FADPNR"/>
</dbReference>
<comment type="caution">
    <text evidence="5">The sequence shown here is derived from an EMBL/GenBank/DDBJ whole genome shotgun (WGS) entry which is preliminary data.</text>
</comment>
<feature type="domain" description="FAD/NAD(P)-binding" evidence="4">
    <location>
        <begin position="6"/>
        <end position="291"/>
    </location>
</feature>
<dbReference type="PRINTS" id="PR00469">
    <property type="entry name" value="PNDRDTASEII"/>
</dbReference>
<organism evidence="5 6">
    <name type="scientific">Conexibacter stalactiti</name>
    <dbReference type="NCBI Taxonomy" id="1940611"/>
    <lineage>
        <taxon>Bacteria</taxon>
        <taxon>Bacillati</taxon>
        <taxon>Actinomycetota</taxon>
        <taxon>Thermoleophilia</taxon>
        <taxon>Solirubrobacterales</taxon>
        <taxon>Conexibacteraceae</taxon>
        <taxon>Conexibacter</taxon>
    </lineage>
</organism>
<dbReference type="EMBL" id="JAWSTH010000075">
    <property type="protein sequence ID" value="MDW5597113.1"/>
    <property type="molecule type" value="Genomic_DNA"/>
</dbReference>
<dbReference type="Proteomes" id="UP001284601">
    <property type="component" value="Unassembled WGS sequence"/>
</dbReference>
<gene>
    <name evidence="5" type="ORF">R7226_22395</name>
</gene>
<evidence type="ECO:0000256" key="3">
    <source>
        <dbReference type="ARBA" id="ARBA00048132"/>
    </source>
</evidence>
<evidence type="ECO:0000313" key="5">
    <source>
        <dbReference type="EMBL" id="MDW5597113.1"/>
    </source>
</evidence>
<sequence length="329" mass="34553">MRGSRFDVIVVGGGPAGLSAALTLGRARLRVLVVDAGEPANAAGAGIGGLLGHPAEEPVSTLRAAGTAQLRELVGTVARLDGRVRDVRAVRGDGRRFFAVDVDGAVLRARALLLAGGLRYLPPALPGMESLWGRSVFHCPFCDGWESRDQVIAVSDEGARLVRRALLLRGWSREVVAVGPLSVADRAELAAAGVRVRTEPVAALEADPADATRLRAIRFADGSRERADALFVAPRLERHDALPERLGCAPSAEQSALLAVDADGRTSVPGVYAAGDLAEPVRSVANAVGSGSRVGKAIALELLRPLDREIAMEHALTPNVVRRRTPARV</sequence>
<evidence type="ECO:0000259" key="4">
    <source>
        <dbReference type="Pfam" id="PF07992"/>
    </source>
</evidence>
<dbReference type="InterPro" id="IPR023753">
    <property type="entry name" value="FAD/NAD-binding_dom"/>
</dbReference>
<name>A0ABU4HUZ1_9ACTN</name>
<dbReference type="RefSeq" id="WP_318599573.1">
    <property type="nucleotide sequence ID" value="NZ_JAWSTH010000075.1"/>
</dbReference>
<evidence type="ECO:0000256" key="2">
    <source>
        <dbReference type="ARBA" id="ARBA00023002"/>
    </source>
</evidence>
<dbReference type="InterPro" id="IPR050097">
    <property type="entry name" value="Ferredoxin-NADP_redctase_2"/>
</dbReference>
<evidence type="ECO:0000256" key="1">
    <source>
        <dbReference type="ARBA" id="ARBA00022630"/>
    </source>
</evidence>
<dbReference type="InterPro" id="IPR036188">
    <property type="entry name" value="FAD/NAD-bd_sf"/>
</dbReference>
<dbReference type="PANTHER" id="PTHR48105">
    <property type="entry name" value="THIOREDOXIN REDUCTASE 1-RELATED-RELATED"/>
    <property type="match status" value="1"/>
</dbReference>
<comment type="catalytic activity">
    <reaction evidence="3">
        <text>[thioredoxin]-dithiol + NADP(+) = [thioredoxin]-disulfide + NADPH + H(+)</text>
        <dbReference type="Rhea" id="RHEA:20345"/>
        <dbReference type="Rhea" id="RHEA-COMP:10698"/>
        <dbReference type="Rhea" id="RHEA-COMP:10700"/>
        <dbReference type="ChEBI" id="CHEBI:15378"/>
        <dbReference type="ChEBI" id="CHEBI:29950"/>
        <dbReference type="ChEBI" id="CHEBI:50058"/>
        <dbReference type="ChEBI" id="CHEBI:57783"/>
        <dbReference type="ChEBI" id="CHEBI:58349"/>
        <dbReference type="EC" id="1.8.1.9"/>
    </reaction>
</comment>
<keyword evidence="1" id="KW-0285">Flavoprotein</keyword>
<keyword evidence="2" id="KW-0560">Oxidoreductase</keyword>
<dbReference type="Gene3D" id="3.50.50.60">
    <property type="entry name" value="FAD/NAD(P)-binding domain"/>
    <property type="match status" value="2"/>
</dbReference>
<proteinExistence type="predicted"/>